<dbReference type="Pfam" id="PF14391">
    <property type="entry name" value="DUF4421"/>
    <property type="match status" value="1"/>
</dbReference>
<evidence type="ECO:0000313" key="1">
    <source>
        <dbReference type="EMBL" id="AWW33124.1"/>
    </source>
</evidence>
<dbReference type="InterPro" id="IPR025535">
    <property type="entry name" value="DUF4421"/>
</dbReference>
<dbReference type="RefSeq" id="WP_112786491.1">
    <property type="nucleotide sequence ID" value="NZ_CP030041.1"/>
</dbReference>
<evidence type="ECO:0000313" key="2">
    <source>
        <dbReference type="Proteomes" id="UP000248688"/>
    </source>
</evidence>
<protein>
    <submittedName>
        <fullName evidence="1">Signal protein</fullName>
    </submittedName>
</protein>
<reference evidence="1 2" key="1">
    <citation type="submission" date="2018-06" db="EMBL/GenBank/DDBJ databases">
        <title>Echinicola strongylocentroti sp. nov., isolated from a sea urchin Strongylocentrotus intermedius.</title>
        <authorList>
            <person name="Bae S.S."/>
        </authorList>
    </citation>
    <scope>NUCLEOTIDE SEQUENCE [LARGE SCALE GENOMIC DNA]</scope>
    <source>
        <strain evidence="1 2">MEBiC08714</strain>
    </source>
</reference>
<name>A0A2Z4IQM9_9BACT</name>
<dbReference type="Proteomes" id="UP000248688">
    <property type="component" value="Chromosome"/>
</dbReference>
<gene>
    <name evidence="1" type="ORF">DN752_09740</name>
</gene>
<organism evidence="1 2">
    <name type="scientific">Echinicola strongylocentroti</name>
    <dbReference type="NCBI Taxonomy" id="1795355"/>
    <lineage>
        <taxon>Bacteria</taxon>
        <taxon>Pseudomonadati</taxon>
        <taxon>Bacteroidota</taxon>
        <taxon>Cytophagia</taxon>
        <taxon>Cytophagales</taxon>
        <taxon>Cyclobacteriaceae</taxon>
        <taxon>Echinicola</taxon>
    </lineage>
</organism>
<dbReference type="EMBL" id="CP030041">
    <property type="protein sequence ID" value="AWW33124.1"/>
    <property type="molecule type" value="Genomic_DNA"/>
</dbReference>
<sequence>MICAFPSTELRAQIQNDTSYFERFPEMVTGRMYMSRKYTGVDINDRLGEISTLRYRPNSTLNLGVGASYNVFTLNLALGFGFLNPEVGKGDTKYLDAQVHAYPDKWAIDGFAQIYNGYHLVPEGDFAIENENYYYRPDMKVREFGASVKYVFNGEKFSYKAAFLQTEWQKKSAGSLLVGGEVFGGLAKGDSSLIPSQAMIDPSRDFDKLFFVEAGPNIGYAYTLVIDQHYFVMGSATGNIGVGFTNQYGLEKTTNWSVNANYFLKASVGYNSERWAVNANYVYSKVRLAKNNDFNNSILTGNYRLNLIYRFIPGPKGKKVLDAINPYHYLK</sequence>
<keyword evidence="2" id="KW-1185">Reference proteome</keyword>
<dbReference type="OrthoDB" id="669053at2"/>
<accession>A0A2Z4IQM9</accession>
<dbReference type="KEGG" id="est:DN752_09740"/>
<dbReference type="AlphaFoldDB" id="A0A2Z4IQM9"/>
<proteinExistence type="predicted"/>